<dbReference type="Gene3D" id="1.20.58.410">
    <property type="entry name" value="Release factor"/>
    <property type="match status" value="1"/>
</dbReference>
<proteinExistence type="inferred from homology"/>
<dbReference type="HAMAP" id="MF_00094">
    <property type="entry name" value="Rel_fac_2"/>
    <property type="match status" value="1"/>
</dbReference>
<dbReference type="PANTHER" id="PTHR43116">
    <property type="entry name" value="PEPTIDE CHAIN RELEASE FACTOR 2"/>
    <property type="match status" value="1"/>
</dbReference>
<dbReference type="SUPFAM" id="SSF75620">
    <property type="entry name" value="Release factor"/>
    <property type="match status" value="1"/>
</dbReference>
<dbReference type="Pfam" id="PF00472">
    <property type="entry name" value="RF-1"/>
    <property type="match status" value="1"/>
</dbReference>
<dbReference type="Pfam" id="PF03462">
    <property type="entry name" value="PCRF"/>
    <property type="match status" value="1"/>
</dbReference>
<reference evidence="5" key="1">
    <citation type="submission" date="2021-01" db="EMBL/GenBank/DDBJ databases">
        <authorList>
            <person name="Corre E."/>
            <person name="Pelletier E."/>
            <person name="Niang G."/>
            <person name="Scheremetjew M."/>
            <person name="Finn R."/>
            <person name="Kale V."/>
            <person name="Holt S."/>
            <person name="Cochrane G."/>
            <person name="Meng A."/>
            <person name="Brown T."/>
            <person name="Cohen L."/>
        </authorList>
    </citation>
    <scope>NUCLEOTIDE SEQUENCE</scope>
    <source>
        <strain evidence="5">CCMP1510</strain>
    </source>
</reference>
<keyword evidence="2" id="KW-0648">Protein biosynthesis</keyword>
<dbReference type="GO" id="GO:0016149">
    <property type="term" value="F:translation release factor activity, codon specific"/>
    <property type="evidence" value="ECO:0007669"/>
    <property type="project" value="InterPro"/>
</dbReference>
<accession>A0A7S3JU60</accession>
<feature type="domain" description="Prokaryotic-type class I peptide chain release factors" evidence="4">
    <location>
        <begin position="271"/>
        <end position="287"/>
    </location>
</feature>
<dbReference type="Gene3D" id="3.30.70.1660">
    <property type="match status" value="1"/>
</dbReference>
<protein>
    <recommendedName>
        <fullName evidence="4">Prokaryotic-type class I peptide chain release factors domain-containing protein</fullName>
    </recommendedName>
</protein>
<dbReference type="AlphaFoldDB" id="A0A7S3JU60"/>
<dbReference type="Gene3D" id="3.30.160.20">
    <property type="match status" value="1"/>
</dbReference>
<organism evidence="5">
    <name type="scientific">Aureoumbra lagunensis</name>
    <dbReference type="NCBI Taxonomy" id="44058"/>
    <lineage>
        <taxon>Eukaryota</taxon>
        <taxon>Sar</taxon>
        <taxon>Stramenopiles</taxon>
        <taxon>Ochrophyta</taxon>
        <taxon>Pelagophyceae</taxon>
        <taxon>Pelagomonadales</taxon>
        <taxon>Aureoumbra</taxon>
    </lineage>
</organism>
<name>A0A7S3JU60_9STRA</name>
<comment type="similarity">
    <text evidence="1">Belongs to the prokaryotic/mitochondrial release factor family.</text>
</comment>
<evidence type="ECO:0000259" key="4">
    <source>
        <dbReference type="PROSITE" id="PS00745"/>
    </source>
</evidence>
<evidence type="ECO:0000256" key="1">
    <source>
        <dbReference type="ARBA" id="ARBA00010835"/>
    </source>
</evidence>
<dbReference type="PANTHER" id="PTHR43116:SF3">
    <property type="entry name" value="CLASS I PEPTIDE CHAIN RELEASE FACTOR"/>
    <property type="match status" value="1"/>
</dbReference>
<dbReference type="SMART" id="SM00937">
    <property type="entry name" value="PCRF"/>
    <property type="match status" value="1"/>
</dbReference>
<feature type="region of interest" description="Disordered" evidence="3">
    <location>
        <begin position="251"/>
        <end position="279"/>
    </location>
</feature>
<dbReference type="PROSITE" id="PS00745">
    <property type="entry name" value="RF_PROK_I"/>
    <property type="match status" value="1"/>
</dbReference>
<dbReference type="GO" id="GO:0005737">
    <property type="term" value="C:cytoplasm"/>
    <property type="evidence" value="ECO:0007669"/>
    <property type="project" value="InterPro"/>
</dbReference>
<dbReference type="InterPro" id="IPR005139">
    <property type="entry name" value="PCRF"/>
</dbReference>
<evidence type="ECO:0000256" key="3">
    <source>
        <dbReference type="SAM" id="MobiDB-lite"/>
    </source>
</evidence>
<evidence type="ECO:0000256" key="2">
    <source>
        <dbReference type="ARBA" id="ARBA00022917"/>
    </source>
</evidence>
<dbReference type="InterPro" id="IPR000352">
    <property type="entry name" value="Pep_chain_release_fac_I"/>
</dbReference>
<feature type="compositionally biased region" description="Polar residues" evidence="3">
    <location>
        <begin position="266"/>
        <end position="279"/>
    </location>
</feature>
<gene>
    <name evidence="5" type="ORF">ALAG00032_LOCUS3661</name>
</gene>
<dbReference type="EMBL" id="HBIJ01005195">
    <property type="protein sequence ID" value="CAE0362920.1"/>
    <property type="molecule type" value="Transcribed_RNA"/>
</dbReference>
<sequence length="404" mass="45144">MVVVAMLVLRGSVQRFKHTTRMIMSMNEVNLFEARIGKVLGTKEGSQKLRVEELEHICASSDLWEESLDKARILTAELANGRKQLERWQSWRRLLADAEAATRAVSEEADEEARVYYQEEAKHALTELERDLEAFELEQTMDGPYDKLDCRLEIQAGAGGVDAQDWCAMLLRMYLRCLESRFDEVRLVESVDGEAPNVLKSAALEVKGAYAFGFLRGEKGAHRLVRQSPFNANAKRHTSFVSVEPIPILDDEDDDDQQDIPESDLSISTMRSGGSGGQNVNKVETAVRITHNPTGLTVRCEKERSQSANKKIALSLLKAKLLIILQEQKAVRIADIRGEKVQADFGSSLRNYVLHPYKLVKDSFSGFETSNALDVLDGPGLDQFLDATLRHRASLSSSSNQQGC</sequence>
<dbReference type="InterPro" id="IPR045853">
    <property type="entry name" value="Pep_chain_release_fac_I_sf"/>
</dbReference>
<evidence type="ECO:0000313" key="5">
    <source>
        <dbReference type="EMBL" id="CAE0362920.1"/>
    </source>
</evidence>
<dbReference type="InterPro" id="IPR004374">
    <property type="entry name" value="PrfB"/>
</dbReference>
<feature type="compositionally biased region" description="Acidic residues" evidence="3">
    <location>
        <begin position="251"/>
        <end position="262"/>
    </location>
</feature>